<comment type="catalytic activity">
    <reaction evidence="1 4">
        <text>3-dehydroquinate = 3-dehydroshikimate + H2O</text>
        <dbReference type="Rhea" id="RHEA:21096"/>
        <dbReference type="ChEBI" id="CHEBI:15377"/>
        <dbReference type="ChEBI" id="CHEBI:16630"/>
        <dbReference type="ChEBI" id="CHEBI:32364"/>
        <dbReference type="EC" id="4.2.1.10"/>
    </reaction>
</comment>
<evidence type="ECO:0000313" key="6">
    <source>
        <dbReference type="Proteomes" id="UP001589707"/>
    </source>
</evidence>
<keyword evidence="4" id="KW-0028">Amino-acid biosynthesis</keyword>
<keyword evidence="2 4" id="KW-0456">Lyase</keyword>
<feature type="binding site" evidence="4">
    <location>
        <begin position="44"/>
        <end position="46"/>
    </location>
    <ligand>
        <name>3-dehydroquinate</name>
        <dbReference type="ChEBI" id="CHEBI:32364"/>
    </ligand>
</feature>
<dbReference type="InterPro" id="IPR050146">
    <property type="entry name" value="Type-I_3-dehydroquinase"/>
</dbReference>
<evidence type="ECO:0000313" key="5">
    <source>
        <dbReference type="EMBL" id="MFB9774982.1"/>
    </source>
</evidence>
<name>A0ABV5WZ33_9MICO</name>
<evidence type="ECO:0000256" key="4">
    <source>
        <dbReference type="HAMAP-Rule" id="MF_00214"/>
    </source>
</evidence>
<comment type="caution">
    <text evidence="5">The sequence shown here is derived from an EMBL/GenBank/DDBJ whole genome shotgun (WGS) entry which is preliminary data.</text>
</comment>
<comment type="caution">
    <text evidence="4">Lacks conserved residue(s) required for the propagation of feature annotation.</text>
</comment>
<dbReference type="EC" id="4.2.1.10" evidence="4"/>
<evidence type="ECO:0000256" key="3">
    <source>
        <dbReference type="ARBA" id="ARBA00023270"/>
    </source>
</evidence>
<dbReference type="Proteomes" id="UP001589707">
    <property type="component" value="Unassembled WGS sequence"/>
</dbReference>
<feature type="binding site" evidence="4">
    <location>
        <position position="231"/>
    </location>
    <ligand>
        <name>3-dehydroquinate</name>
        <dbReference type="ChEBI" id="CHEBI:32364"/>
    </ligand>
</feature>
<dbReference type="PANTHER" id="PTHR43699:SF1">
    <property type="entry name" value="3-DEHYDROQUINATE DEHYDRATASE"/>
    <property type="match status" value="1"/>
</dbReference>
<dbReference type="SUPFAM" id="SSF51569">
    <property type="entry name" value="Aldolase"/>
    <property type="match status" value="1"/>
</dbReference>
<feature type="active site" description="Schiff-base intermediate with substrate" evidence="4">
    <location>
        <position position="170"/>
    </location>
</feature>
<dbReference type="HAMAP" id="MF_00214">
    <property type="entry name" value="AroD"/>
    <property type="match status" value="1"/>
</dbReference>
<keyword evidence="6" id="KW-1185">Reference proteome</keyword>
<gene>
    <name evidence="4 5" type="primary">aroD</name>
    <name evidence="5" type="ORF">ACFFN1_00845</name>
</gene>
<keyword evidence="4" id="KW-0057">Aromatic amino acid biosynthesis</keyword>
<dbReference type="InterPro" id="IPR013785">
    <property type="entry name" value="Aldolase_TIM"/>
</dbReference>
<protein>
    <recommendedName>
        <fullName evidence="4">3-dehydroquinate dehydratase</fullName>
        <shortName evidence="4">3-dehydroquinase</shortName>
        <ecNumber evidence="4">4.2.1.10</ecNumber>
    </recommendedName>
    <alternativeName>
        <fullName evidence="4">Type I DHQase</fullName>
    </alternativeName>
    <alternativeName>
        <fullName evidence="4">Type I dehydroquinase</fullName>
        <shortName evidence="4">DHQ1</shortName>
    </alternativeName>
</protein>
<sequence>MRPLPFVAAAELPAVIVPLVAADLDELGRLAAACAATDGIDALEWRVDALTEFDEGTPEAGTELFAAGLAAISAHTALPVLLTLRTADEGGAAELDEDAYTALLREALAAGPAAIDIEFARRDAAELVAAAAEARVASVASAHDFTDTPPAKQLLRTMQGMAEIGVAAAKVAVMPHTTTDVLAVLDAAERASARLEIPVIVIAMGRKGRFTRLVGGEFGSAATFATVGEGSAPGQVTVAEVVQTLQVLAGED</sequence>
<comment type="subunit">
    <text evidence="4">Homodimer.</text>
</comment>
<feature type="active site" description="Proton donor/acceptor" evidence="4">
    <location>
        <position position="143"/>
    </location>
</feature>
<comment type="pathway">
    <text evidence="4">Metabolic intermediate biosynthesis; chorismate biosynthesis; chorismate from D-erythrose 4-phosphate and phosphoenolpyruvate: step 3/7.</text>
</comment>
<dbReference type="GO" id="GO:0003855">
    <property type="term" value="F:3-dehydroquinate dehydratase activity"/>
    <property type="evidence" value="ECO:0007669"/>
    <property type="project" value="UniProtKB-EC"/>
</dbReference>
<dbReference type="Pfam" id="PF01487">
    <property type="entry name" value="DHquinase_I"/>
    <property type="match status" value="1"/>
</dbReference>
<dbReference type="Gene3D" id="3.20.20.70">
    <property type="entry name" value="Aldolase class I"/>
    <property type="match status" value="1"/>
</dbReference>
<comment type="similarity">
    <text evidence="4">Belongs to the type-I 3-dehydroquinase family.</text>
</comment>
<feature type="binding site" evidence="4">
    <location>
        <position position="212"/>
    </location>
    <ligand>
        <name>3-dehydroquinate</name>
        <dbReference type="ChEBI" id="CHEBI:32364"/>
    </ligand>
</feature>
<accession>A0ABV5WZ33</accession>
<feature type="binding site" evidence="4">
    <location>
        <position position="85"/>
    </location>
    <ligand>
        <name>3-dehydroquinate</name>
        <dbReference type="ChEBI" id="CHEBI:32364"/>
    </ligand>
</feature>
<evidence type="ECO:0000256" key="1">
    <source>
        <dbReference type="ARBA" id="ARBA00001864"/>
    </source>
</evidence>
<dbReference type="NCBIfam" id="TIGR01093">
    <property type="entry name" value="aroD"/>
    <property type="match status" value="1"/>
</dbReference>
<evidence type="ECO:0000256" key="2">
    <source>
        <dbReference type="ARBA" id="ARBA00023239"/>
    </source>
</evidence>
<feature type="binding site" evidence="4">
    <location>
        <position position="235"/>
    </location>
    <ligand>
        <name>3-dehydroquinate</name>
        <dbReference type="ChEBI" id="CHEBI:32364"/>
    </ligand>
</feature>
<dbReference type="RefSeq" id="WP_376837712.1">
    <property type="nucleotide sequence ID" value="NZ_JBHMAU010000010.1"/>
</dbReference>
<organism evidence="5 6">
    <name type="scientific">Brevibacterium otitidis</name>
    <dbReference type="NCBI Taxonomy" id="53364"/>
    <lineage>
        <taxon>Bacteria</taxon>
        <taxon>Bacillati</taxon>
        <taxon>Actinomycetota</taxon>
        <taxon>Actinomycetes</taxon>
        <taxon>Micrococcales</taxon>
        <taxon>Brevibacteriaceae</taxon>
        <taxon>Brevibacterium</taxon>
    </lineage>
</organism>
<comment type="function">
    <text evidence="4">Involved in the third step of the chorismate pathway, which leads to the biosynthesis of aromatic amino acids. Catalyzes the cis-dehydration of 3-dehydroquinate (DHQ) and introduces the first double bond of the aromatic ring to yield 3-dehydroshikimate.</text>
</comment>
<keyword evidence="3 4" id="KW-0704">Schiff base</keyword>
<dbReference type="EMBL" id="JBHMAU010000010">
    <property type="protein sequence ID" value="MFB9774982.1"/>
    <property type="molecule type" value="Genomic_DNA"/>
</dbReference>
<dbReference type="PANTHER" id="PTHR43699">
    <property type="entry name" value="3-DEHYDROQUINATE DEHYDRATASE"/>
    <property type="match status" value="1"/>
</dbReference>
<dbReference type="CDD" id="cd00502">
    <property type="entry name" value="DHQase_I"/>
    <property type="match status" value="1"/>
</dbReference>
<proteinExistence type="inferred from homology"/>
<reference evidence="5 6" key="1">
    <citation type="submission" date="2024-09" db="EMBL/GenBank/DDBJ databases">
        <authorList>
            <person name="Sun Q."/>
            <person name="Mori K."/>
        </authorList>
    </citation>
    <scope>NUCLEOTIDE SEQUENCE [LARGE SCALE GENOMIC DNA]</scope>
    <source>
        <strain evidence="5 6">JCM 11683</strain>
    </source>
</reference>
<dbReference type="InterPro" id="IPR001381">
    <property type="entry name" value="DHquinase_I"/>
</dbReference>